<evidence type="ECO:0000313" key="2">
    <source>
        <dbReference type="EMBL" id="SDW18762.1"/>
    </source>
</evidence>
<sequence>MINYKIVIYLGQLIFIIPAILFAFHIVDSIYMILGFIMGLIIMILGLRAKKKLLVKYIL</sequence>
<name>A0AAX2DLQ1_LISIV</name>
<comment type="caution">
    <text evidence="2">The sequence shown here is derived from an EMBL/GenBank/DDBJ whole genome shotgun (WGS) entry which is preliminary data.</text>
</comment>
<evidence type="ECO:0000313" key="3">
    <source>
        <dbReference type="Proteomes" id="UP000183610"/>
    </source>
</evidence>
<dbReference type="EMBL" id="FNMX01000002">
    <property type="protein sequence ID" value="SDW18762.1"/>
    <property type="molecule type" value="Genomic_DNA"/>
</dbReference>
<dbReference type="AlphaFoldDB" id="A0AAX2DLQ1"/>
<feature type="transmembrane region" description="Helical" evidence="1">
    <location>
        <begin position="30"/>
        <end position="49"/>
    </location>
</feature>
<organism evidence="2 3">
    <name type="scientific">Listeria ivanovii</name>
    <dbReference type="NCBI Taxonomy" id="1638"/>
    <lineage>
        <taxon>Bacteria</taxon>
        <taxon>Bacillati</taxon>
        <taxon>Bacillota</taxon>
        <taxon>Bacilli</taxon>
        <taxon>Bacillales</taxon>
        <taxon>Listeriaceae</taxon>
        <taxon>Listeria</taxon>
    </lineage>
</organism>
<keyword evidence="1" id="KW-1133">Transmembrane helix</keyword>
<dbReference type="RefSeq" id="WP_003719439.1">
    <property type="nucleotide sequence ID" value="NZ_FNMX01000002.1"/>
</dbReference>
<keyword evidence="1" id="KW-0812">Transmembrane</keyword>
<proteinExistence type="predicted"/>
<keyword evidence="1" id="KW-0472">Membrane</keyword>
<feature type="transmembrane region" description="Helical" evidence="1">
    <location>
        <begin position="7"/>
        <end position="24"/>
    </location>
</feature>
<dbReference type="Proteomes" id="UP000183610">
    <property type="component" value="Unassembled WGS sequence"/>
</dbReference>
<gene>
    <name evidence="2" type="ORF">SAMN05421782_10224</name>
</gene>
<accession>A0AAX2DLQ1</accession>
<evidence type="ECO:0000256" key="1">
    <source>
        <dbReference type="SAM" id="Phobius"/>
    </source>
</evidence>
<protein>
    <submittedName>
        <fullName evidence="2">Uncharacterized protein</fullName>
    </submittedName>
</protein>
<reference evidence="2 3" key="1">
    <citation type="submission" date="2016-10" db="EMBL/GenBank/DDBJ databases">
        <authorList>
            <person name="Varghese N."/>
            <person name="Submissions S."/>
        </authorList>
    </citation>
    <scope>NUCLEOTIDE SEQUENCE [LARGE SCALE GENOMIC DNA]</scope>
    <source>
        <strain evidence="2 3">ATCC 49954</strain>
    </source>
</reference>